<evidence type="ECO:0000313" key="5">
    <source>
        <dbReference type="EMBL" id="TGG36666.1"/>
    </source>
</evidence>
<dbReference type="CDD" id="cd07385">
    <property type="entry name" value="MPP_YkuE_C"/>
    <property type="match status" value="1"/>
</dbReference>
<feature type="transmembrane region" description="Helical" evidence="3">
    <location>
        <begin position="6"/>
        <end position="26"/>
    </location>
</feature>
<evidence type="ECO:0000259" key="4">
    <source>
        <dbReference type="Pfam" id="PF00149"/>
    </source>
</evidence>
<dbReference type="PANTHER" id="PTHR31302">
    <property type="entry name" value="TRANSMEMBRANE PROTEIN WITH METALLOPHOSPHOESTERASE DOMAIN-RELATED"/>
    <property type="match status" value="1"/>
</dbReference>
<keyword evidence="1" id="KW-0479">Metal-binding</keyword>
<dbReference type="GO" id="GO:0008758">
    <property type="term" value="F:UDP-2,3-diacylglucosamine hydrolase activity"/>
    <property type="evidence" value="ECO:0007669"/>
    <property type="project" value="TreeGrafter"/>
</dbReference>
<feature type="transmembrane region" description="Helical" evidence="3">
    <location>
        <begin position="69"/>
        <end position="92"/>
    </location>
</feature>
<protein>
    <submittedName>
        <fullName evidence="5">Metallophosphoesterase</fullName>
    </submittedName>
</protein>
<dbReference type="InterPro" id="IPR029052">
    <property type="entry name" value="Metallo-depent_PP-like"/>
</dbReference>
<dbReference type="AlphaFoldDB" id="A0A4Z0V4E3"/>
<dbReference type="PANTHER" id="PTHR31302:SF31">
    <property type="entry name" value="PHOSPHODIESTERASE YAEI"/>
    <property type="match status" value="1"/>
</dbReference>
<accession>A0A4Z0V4E3</accession>
<dbReference type="GO" id="GO:0046872">
    <property type="term" value="F:metal ion binding"/>
    <property type="evidence" value="ECO:0007669"/>
    <property type="project" value="UniProtKB-KW"/>
</dbReference>
<keyword evidence="3" id="KW-1133">Transmembrane helix</keyword>
<keyword evidence="2" id="KW-0378">Hydrolase</keyword>
<keyword evidence="3" id="KW-0472">Membrane</keyword>
<evidence type="ECO:0000256" key="2">
    <source>
        <dbReference type="ARBA" id="ARBA00022801"/>
    </source>
</evidence>
<feature type="transmembrane region" description="Helical" evidence="3">
    <location>
        <begin position="104"/>
        <end position="126"/>
    </location>
</feature>
<reference evidence="5 6" key="1">
    <citation type="submission" date="2019-02" db="EMBL/GenBank/DDBJ databases">
        <title>Isolation and identification of novel species under the genus Muribaculum.</title>
        <authorList>
            <person name="Miyake S."/>
            <person name="Ding Y."/>
            <person name="Low A."/>
            <person name="Soh M."/>
            <person name="Seedorf H."/>
        </authorList>
    </citation>
    <scope>NUCLEOTIDE SEQUENCE [LARGE SCALE GENOMIC DNA]</scope>
    <source>
        <strain evidence="5 6">TLL-A3</strain>
    </source>
</reference>
<feature type="transmembrane region" description="Helical" evidence="3">
    <location>
        <begin position="38"/>
        <end position="57"/>
    </location>
</feature>
<name>A0A4Z0V4E3_9BACT</name>
<feature type="domain" description="Calcineurin-like phosphoesterase" evidence="4">
    <location>
        <begin position="153"/>
        <end position="335"/>
    </location>
</feature>
<dbReference type="InterPro" id="IPR004843">
    <property type="entry name" value="Calcineurin-like_PHP"/>
</dbReference>
<dbReference type="GO" id="GO:0009245">
    <property type="term" value="P:lipid A biosynthetic process"/>
    <property type="evidence" value="ECO:0007669"/>
    <property type="project" value="TreeGrafter"/>
</dbReference>
<dbReference type="SUPFAM" id="SSF56300">
    <property type="entry name" value="Metallo-dependent phosphatases"/>
    <property type="match status" value="1"/>
</dbReference>
<dbReference type="Proteomes" id="UP000297635">
    <property type="component" value="Unassembled WGS sequence"/>
</dbReference>
<proteinExistence type="predicted"/>
<dbReference type="Pfam" id="PF00149">
    <property type="entry name" value="Metallophos"/>
    <property type="match status" value="1"/>
</dbReference>
<dbReference type="InterPro" id="IPR051158">
    <property type="entry name" value="Metallophosphoesterase_sf"/>
</dbReference>
<keyword evidence="3" id="KW-0812">Transmembrane</keyword>
<dbReference type="Gene3D" id="3.60.21.10">
    <property type="match status" value="1"/>
</dbReference>
<dbReference type="EMBL" id="SJSA01000002">
    <property type="protein sequence ID" value="TGG36666.1"/>
    <property type="molecule type" value="Genomic_DNA"/>
</dbReference>
<evidence type="ECO:0000313" key="6">
    <source>
        <dbReference type="Proteomes" id="UP000297635"/>
    </source>
</evidence>
<gene>
    <name evidence="5" type="ORF">EZ315_12585</name>
</gene>
<organism evidence="5 6">
    <name type="scientific">Duncaniella freteri</name>
    <dbReference type="NCBI Taxonomy" id="2530391"/>
    <lineage>
        <taxon>Bacteria</taxon>
        <taxon>Pseudomonadati</taxon>
        <taxon>Bacteroidota</taxon>
        <taxon>Bacteroidia</taxon>
        <taxon>Bacteroidales</taxon>
        <taxon>Muribaculaceae</taxon>
        <taxon>Duncaniella</taxon>
    </lineage>
</organism>
<comment type="caution">
    <text evidence="5">The sequence shown here is derived from an EMBL/GenBank/DDBJ whole genome shotgun (WGS) entry which is preliminary data.</text>
</comment>
<sequence>MRIPWIPLLFFLVISVFSDVYIYRSLCQRLRNRLLGSVQLWSSVFFYILLISAVSLPRREGDNSMLLSVMWMMYAFLSVYFAKYIFVAIDLLANIPRLFKKKRIRLVSMLATLLAVVAFVAMWWGALINRFNIDVKEVDIPTSDLPKGFDGYRIVQISDFHTGTYGNDTTFVAKVVDTINSLDADLVVFTGDIVNSRSSELAPHVKPLSRLKAKDGVFSIMGNHDYGDYADWPSKAAKDSSIQYLKDLQSSMGWRMLNNSSVKIFHGGDSIAVIGVENIGDHPFPIYGSLTKAYPTPEDSVFKVLLSHNPAHWNDSISGNSRINIPLTLSGHTHAMQMEIAGVSPAVWRYSTWGGLYADADSVHRMYVNIGVGTVGFPSRIGANPEITVLKLIKK</sequence>
<keyword evidence="6" id="KW-1185">Reference proteome</keyword>
<evidence type="ECO:0000256" key="3">
    <source>
        <dbReference type="SAM" id="Phobius"/>
    </source>
</evidence>
<dbReference type="GO" id="GO:0016020">
    <property type="term" value="C:membrane"/>
    <property type="evidence" value="ECO:0007669"/>
    <property type="project" value="GOC"/>
</dbReference>
<evidence type="ECO:0000256" key="1">
    <source>
        <dbReference type="ARBA" id="ARBA00022723"/>
    </source>
</evidence>